<name>A0A2N3I9C3_9BACT</name>
<dbReference type="InterPro" id="IPR048469">
    <property type="entry name" value="YchJ-like_M"/>
</dbReference>
<dbReference type="RefSeq" id="WP_101309483.1">
    <property type="nucleotide sequence ID" value="NZ_MVDE01000011.1"/>
</dbReference>
<protein>
    <recommendedName>
        <fullName evidence="1">YchJ-like middle NTF2-like domain-containing protein</fullName>
    </recommendedName>
</protein>
<dbReference type="Proteomes" id="UP000233618">
    <property type="component" value="Unassembled WGS sequence"/>
</dbReference>
<sequence>MENNCFCGNNTAYKECCGAIHSGKRKAVTAEDLMRSRYSAFVLADIDYILATYSSETCPSDQKEEILEWAQSVEWLGLKVIHTEKGKEFDSVGWVEFQAGFIEKEQKQIMHEKSFFNKENGVWVYVSGEYPKLNKEEKENLPNRNDLCFCGSGKKFKKCCLK</sequence>
<dbReference type="PANTHER" id="PTHR33747:SF1">
    <property type="entry name" value="ADENYLATE CYCLASE-ASSOCIATED CAP C-TERMINAL DOMAIN-CONTAINING PROTEIN"/>
    <property type="match status" value="1"/>
</dbReference>
<dbReference type="SUPFAM" id="SSF54427">
    <property type="entry name" value="NTF2-like"/>
    <property type="match status" value="1"/>
</dbReference>
<dbReference type="NCBIfam" id="NF002449">
    <property type="entry name" value="PRK01617.1"/>
    <property type="match status" value="1"/>
</dbReference>
<dbReference type="Pfam" id="PF17775">
    <property type="entry name" value="YchJ_M-like"/>
    <property type="match status" value="1"/>
</dbReference>
<accession>A0A2N3I9C3</accession>
<dbReference type="EMBL" id="MVDE01000011">
    <property type="protein sequence ID" value="PKQ66907.1"/>
    <property type="molecule type" value="Genomic_DNA"/>
</dbReference>
<dbReference type="Pfam" id="PF02810">
    <property type="entry name" value="SEC-C"/>
    <property type="match status" value="1"/>
</dbReference>
<keyword evidence="3" id="KW-1185">Reference proteome</keyword>
<organism evidence="2 3">
    <name type="scientific">Labilibaculum manganireducens</name>
    <dbReference type="NCBI Taxonomy" id="1940525"/>
    <lineage>
        <taxon>Bacteria</taxon>
        <taxon>Pseudomonadati</taxon>
        <taxon>Bacteroidota</taxon>
        <taxon>Bacteroidia</taxon>
        <taxon>Marinilabiliales</taxon>
        <taxon>Marinifilaceae</taxon>
        <taxon>Labilibaculum</taxon>
    </lineage>
</organism>
<dbReference type="PANTHER" id="PTHR33747">
    <property type="entry name" value="UPF0225 PROTEIN SCO1677"/>
    <property type="match status" value="1"/>
</dbReference>
<evidence type="ECO:0000259" key="1">
    <source>
        <dbReference type="Pfam" id="PF17775"/>
    </source>
</evidence>
<dbReference type="InterPro" id="IPR004027">
    <property type="entry name" value="SEC_C_motif"/>
</dbReference>
<dbReference type="SUPFAM" id="SSF103642">
    <property type="entry name" value="Sec-C motif"/>
    <property type="match status" value="1"/>
</dbReference>
<proteinExistence type="predicted"/>
<feature type="domain" description="YchJ-like middle NTF2-like" evidence="1">
    <location>
        <begin position="29"/>
        <end position="128"/>
    </location>
</feature>
<evidence type="ECO:0000313" key="2">
    <source>
        <dbReference type="EMBL" id="PKQ66907.1"/>
    </source>
</evidence>
<dbReference type="AlphaFoldDB" id="A0A2N3I9C3"/>
<dbReference type="Gene3D" id="3.10.450.50">
    <property type="match status" value="1"/>
</dbReference>
<dbReference type="InterPro" id="IPR032710">
    <property type="entry name" value="NTF2-like_dom_sf"/>
</dbReference>
<reference evidence="2 3" key="1">
    <citation type="journal article" date="2017" name="Front. Microbiol.">
        <title>Labilibaculum manganireducens gen. nov., sp. nov. and Labilibaculum filiforme sp. nov., Novel Bacteroidetes Isolated from Subsurface Sediments of the Baltic Sea.</title>
        <authorList>
            <person name="Vandieken V."/>
            <person name="Marshall I.P."/>
            <person name="Niemann H."/>
            <person name="Engelen B."/>
            <person name="Cypionka H."/>
        </authorList>
    </citation>
    <scope>NUCLEOTIDE SEQUENCE [LARGE SCALE GENOMIC DNA]</scope>
    <source>
        <strain evidence="2 3">59.10-2M</strain>
    </source>
</reference>
<comment type="caution">
    <text evidence="2">The sequence shown here is derived from an EMBL/GenBank/DDBJ whole genome shotgun (WGS) entry which is preliminary data.</text>
</comment>
<gene>
    <name evidence="2" type="ORF">BZG01_08885</name>
</gene>
<evidence type="ECO:0000313" key="3">
    <source>
        <dbReference type="Proteomes" id="UP000233618"/>
    </source>
</evidence>
<dbReference type="NCBIfam" id="NF002486">
    <property type="entry name" value="PRK01752.1"/>
    <property type="match status" value="1"/>
</dbReference>